<dbReference type="EMBL" id="BGPR01005538">
    <property type="protein sequence ID" value="GBN11099.1"/>
    <property type="molecule type" value="Genomic_DNA"/>
</dbReference>
<evidence type="ECO:0000313" key="1">
    <source>
        <dbReference type="EMBL" id="GBN11099.1"/>
    </source>
</evidence>
<proteinExistence type="predicted"/>
<keyword evidence="2" id="KW-1185">Reference proteome</keyword>
<reference evidence="1 2" key="1">
    <citation type="journal article" date="2019" name="Sci. Rep.">
        <title>Orb-weaving spider Araneus ventricosus genome elucidates the spidroin gene catalogue.</title>
        <authorList>
            <person name="Kono N."/>
            <person name="Nakamura H."/>
            <person name="Ohtoshi R."/>
            <person name="Moran D.A.P."/>
            <person name="Shinohara A."/>
            <person name="Yoshida Y."/>
            <person name="Fujiwara M."/>
            <person name="Mori M."/>
            <person name="Tomita M."/>
            <person name="Arakawa K."/>
        </authorList>
    </citation>
    <scope>NUCLEOTIDE SEQUENCE [LARGE SCALE GENOMIC DNA]</scope>
</reference>
<comment type="caution">
    <text evidence="1">The sequence shown here is derived from an EMBL/GenBank/DDBJ whole genome shotgun (WGS) entry which is preliminary data.</text>
</comment>
<accession>A0A4Y2L9L0</accession>
<dbReference type="AlphaFoldDB" id="A0A4Y2L9L0"/>
<dbReference type="Proteomes" id="UP000499080">
    <property type="component" value="Unassembled WGS sequence"/>
</dbReference>
<organism evidence="1 2">
    <name type="scientific">Araneus ventricosus</name>
    <name type="common">Orbweaver spider</name>
    <name type="synonym">Epeira ventricosa</name>
    <dbReference type="NCBI Taxonomy" id="182803"/>
    <lineage>
        <taxon>Eukaryota</taxon>
        <taxon>Metazoa</taxon>
        <taxon>Ecdysozoa</taxon>
        <taxon>Arthropoda</taxon>
        <taxon>Chelicerata</taxon>
        <taxon>Arachnida</taxon>
        <taxon>Araneae</taxon>
        <taxon>Araneomorphae</taxon>
        <taxon>Entelegynae</taxon>
        <taxon>Araneoidea</taxon>
        <taxon>Araneidae</taxon>
        <taxon>Araneus</taxon>
    </lineage>
</organism>
<protein>
    <submittedName>
        <fullName evidence="1">Uncharacterized protein</fullName>
    </submittedName>
</protein>
<sequence length="120" mass="13612">MAKGVKAKFALSTKEIQRFKDQDIEMLDDLQLWDVFRKEIKGLKSKLEDSYFACGNDSDELYQFLIGMKDTAIDILAKIRHLLMKAQESRESLKLNSNSIDYSKSGVSVLSSFRLPGCAP</sequence>
<gene>
    <name evidence="1" type="ORF">AVEN_227062_1</name>
</gene>
<evidence type="ECO:0000313" key="2">
    <source>
        <dbReference type="Proteomes" id="UP000499080"/>
    </source>
</evidence>
<name>A0A4Y2L9L0_ARAVE</name>